<evidence type="ECO:0000313" key="2">
    <source>
        <dbReference type="Proteomes" id="UP000054783"/>
    </source>
</evidence>
<organism evidence="1 2">
    <name type="scientific">Trichinella patagoniensis</name>
    <dbReference type="NCBI Taxonomy" id="990121"/>
    <lineage>
        <taxon>Eukaryota</taxon>
        <taxon>Metazoa</taxon>
        <taxon>Ecdysozoa</taxon>
        <taxon>Nematoda</taxon>
        <taxon>Enoplea</taxon>
        <taxon>Dorylaimia</taxon>
        <taxon>Trichinellida</taxon>
        <taxon>Trichinellidae</taxon>
        <taxon>Trichinella</taxon>
    </lineage>
</organism>
<keyword evidence="2" id="KW-1185">Reference proteome</keyword>
<protein>
    <submittedName>
        <fullName evidence="1">Uncharacterized protein</fullName>
    </submittedName>
</protein>
<proteinExistence type="predicted"/>
<reference evidence="1 2" key="1">
    <citation type="submission" date="2015-01" db="EMBL/GenBank/DDBJ databases">
        <title>Evolution of Trichinella species and genotypes.</title>
        <authorList>
            <person name="Korhonen P.K."/>
            <person name="Edoardo P."/>
            <person name="Giuseppe L.R."/>
            <person name="Gasser R.B."/>
        </authorList>
    </citation>
    <scope>NUCLEOTIDE SEQUENCE [LARGE SCALE GENOMIC DNA]</scope>
    <source>
        <strain evidence="1">ISS2496</strain>
    </source>
</reference>
<dbReference type="EMBL" id="JYDQ01000127">
    <property type="protein sequence ID" value="KRY13942.1"/>
    <property type="molecule type" value="Genomic_DNA"/>
</dbReference>
<dbReference type="AlphaFoldDB" id="A0A0V0ZMY3"/>
<name>A0A0V0ZMY3_9BILA</name>
<gene>
    <name evidence="1" type="ORF">T12_304</name>
</gene>
<comment type="caution">
    <text evidence="1">The sequence shown here is derived from an EMBL/GenBank/DDBJ whole genome shotgun (WGS) entry which is preliminary data.</text>
</comment>
<sequence length="74" mass="8289">MDLFAGHTIGFTSTAASSSSPSSLYRFVRLFFFLQYSAARRGCNLPKTSIWTVQLADDANLSKTDEPFQMVQNF</sequence>
<dbReference type="Proteomes" id="UP000054783">
    <property type="component" value="Unassembled WGS sequence"/>
</dbReference>
<accession>A0A0V0ZMY3</accession>
<evidence type="ECO:0000313" key="1">
    <source>
        <dbReference type="EMBL" id="KRY13942.1"/>
    </source>
</evidence>